<keyword evidence="1" id="KW-0614">Plasmid</keyword>
<protein>
    <submittedName>
        <fullName evidence="2">Glycosyltransferase family 9 protein</fullName>
    </submittedName>
</protein>
<accession>A0A141AZV4</accession>
<dbReference type="Proteomes" id="UP000469708">
    <property type="component" value="Unassembled WGS sequence"/>
</dbReference>
<proteinExistence type="predicted"/>
<name>A0A141AZV4_ECOLX</name>
<evidence type="ECO:0000313" key="1">
    <source>
        <dbReference type="EMBL" id="AKB96569.1"/>
    </source>
</evidence>
<geneLocation type="plasmid" evidence="1">
    <name>pPGRT46</name>
</geneLocation>
<dbReference type="PATRIC" id="fig|562.10478.peg.5988"/>
<evidence type="ECO:0000313" key="2">
    <source>
        <dbReference type="EMBL" id="NEM87878.1"/>
    </source>
</evidence>
<dbReference type="RefSeq" id="WP_032201035.1">
    <property type="nucleotide sequence ID" value="NZ_AP022178.1"/>
</dbReference>
<evidence type="ECO:0000313" key="3">
    <source>
        <dbReference type="Proteomes" id="UP000469708"/>
    </source>
</evidence>
<dbReference type="Gene3D" id="3.40.50.2000">
    <property type="entry name" value="Glycogen Phosphorylase B"/>
    <property type="match status" value="1"/>
</dbReference>
<reference evidence="2 3" key="2">
    <citation type="submission" date="2020-02" db="EMBL/GenBank/DDBJ databases">
        <authorList>
            <person name="Subbiah M."/>
            <person name="Call D."/>
        </authorList>
    </citation>
    <scope>NUCLEOTIDE SEQUENCE [LARGE SCALE GENOMIC DNA]</scope>
    <source>
        <strain evidence="2 3">8375wC2</strain>
    </source>
</reference>
<sequence length="327" mass="37227">MRNLLEYSGSLISNDSLIVAPYDCQKLSYENILPLNNGLIKNWNIQKFSSDYSEIEHLNVINGMGVTLGDSIVGISVLSAIKKKNPKIKIKLIRPETAPSYVEELYELASSVIDELHYMPFHIQKLPCTALNIDVGNQLYSPDFHIMEMHDYFIQGLGVKLDDVNHNELSNKWLGNIDLGAPVFENYTLFAPIASTKIRSIPSKFYYDIVDMLSRREGKTVLGFVDVNHKNYINISKYSPHTKDFIALIKYASNVYTCDSSALHIAAGFGVPTECVFNTIPPELRTKYYSKCKSIYVGNKRLEKIQSSEDFQLVKMVENNYREYLYG</sequence>
<dbReference type="EMBL" id="JAAGYI010000047">
    <property type="protein sequence ID" value="NEM87878.1"/>
    <property type="molecule type" value="Genomic_DNA"/>
</dbReference>
<reference evidence="1" key="1">
    <citation type="journal article" date="2015" name="J Glob Antimicrob Resist">
        <title>A novel plasmid carrying blaCTX-M-15 identified in commensal Escherichia coli from healthy pregnant women from Ibadan, Nigeria.</title>
        <authorList>
            <person name="Fortini D."/>
            <person name="Fashae K."/>
            <person name="Villa L."/>
            <person name="Feudi C."/>
            <person name="Garcia-Fernandez A."/>
            <person name="Carattoli A."/>
        </authorList>
    </citation>
    <scope>NUCLEOTIDE SEQUENCE</scope>
    <source>
        <strain evidence="1">PGR46</strain>
        <plasmid evidence="1">pPGRT46</plasmid>
    </source>
</reference>
<gene>
    <name evidence="2" type="ORF">G3V95_20740</name>
</gene>
<dbReference type="EMBL" id="KM023153">
    <property type="protein sequence ID" value="AKB96569.1"/>
    <property type="molecule type" value="Genomic_DNA"/>
</dbReference>
<dbReference type="SUPFAM" id="SSF53756">
    <property type="entry name" value="UDP-Glycosyltransferase/glycogen phosphorylase"/>
    <property type="match status" value="1"/>
</dbReference>
<dbReference type="AlphaFoldDB" id="A0A141AZV4"/>
<organism evidence="1">
    <name type="scientific">Escherichia coli</name>
    <dbReference type="NCBI Taxonomy" id="562"/>
    <lineage>
        <taxon>Bacteria</taxon>
        <taxon>Pseudomonadati</taxon>
        <taxon>Pseudomonadota</taxon>
        <taxon>Gammaproteobacteria</taxon>
        <taxon>Enterobacterales</taxon>
        <taxon>Enterobacteriaceae</taxon>
        <taxon>Escherichia</taxon>
    </lineage>
</organism>